<proteinExistence type="predicted"/>
<comment type="caution">
    <text evidence="2">The sequence shown here is derived from an EMBL/GenBank/DDBJ whole genome shotgun (WGS) entry which is preliminary data.</text>
</comment>
<reference evidence="2 3" key="1">
    <citation type="submission" date="2019-10" db="EMBL/GenBank/DDBJ databases">
        <title>Muricauda olearia CL-SS4 JCM15563 genome.</title>
        <authorList>
            <person name="Liu L."/>
        </authorList>
    </citation>
    <scope>NUCLEOTIDE SEQUENCE [LARGE SCALE GENOMIC DNA]</scope>
    <source>
        <strain evidence="2 3">CL-SS4</strain>
    </source>
</reference>
<evidence type="ECO:0000313" key="3">
    <source>
        <dbReference type="Proteomes" id="UP000429785"/>
    </source>
</evidence>
<sequence length="385" mass="44473">MNILVIGGHFFNKGAHLMLKSVIDELGKHPQYKLYLSPCAGTKEQIRELGYNTIDYPLKHVSDFRGFNLFFRFGSVLKYLRKQYRGELKMNNIHAVLDISGFAYSDQWGVKTIKNANVLIQYFKKNKAKFIFLPQAFGPFSGKVIQENMVKAIESSDLVVARDKNSLDMLLSLTNNEKIKLFPDITINISSSNKEKFLYSNYTCIVPNERMLDQGREYWPEGMYLNYVYKSIDLLLAETDHKIILLIHDKGKGDTDLANSIKQKYEDIERVVVYYEEDTLLLKSIIGGANMIIGSRYHALVSALSQNVPSLGLGWSHKYNMLFDEYSISDFSFEKPNNELYEIKMKNLLNKEFKNNLVERISKSNKILKEKNKQMWTEVKGILDS</sequence>
<accession>A0A6I1E4Z5</accession>
<dbReference type="RefSeq" id="WP_152132000.1">
    <property type="nucleotide sequence ID" value="NZ_WELG01000002.1"/>
</dbReference>
<dbReference type="PANTHER" id="PTHR36836:SF1">
    <property type="entry name" value="COLANIC ACID BIOSYNTHESIS PROTEIN WCAK"/>
    <property type="match status" value="1"/>
</dbReference>
<dbReference type="InterPro" id="IPR007345">
    <property type="entry name" value="Polysacch_pyruvyl_Trfase"/>
</dbReference>
<evidence type="ECO:0000313" key="2">
    <source>
        <dbReference type="EMBL" id="KAB7528666.1"/>
    </source>
</evidence>
<gene>
    <name evidence="2" type="ORF">F8C76_12455</name>
</gene>
<dbReference type="PANTHER" id="PTHR36836">
    <property type="entry name" value="COLANIC ACID BIOSYNTHESIS PROTEIN WCAK"/>
    <property type="match status" value="1"/>
</dbReference>
<dbReference type="AlphaFoldDB" id="A0A6I1E4Z5"/>
<feature type="domain" description="Polysaccharide pyruvyl transferase" evidence="1">
    <location>
        <begin position="12"/>
        <end position="317"/>
    </location>
</feature>
<name>A0A6I1E4Z5_9FLAO</name>
<organism evidence="2 3">
    <name type="scientific">Flagellimonas olearia</name>
    <dbReference type="NCBI Taxonomy" id="552546"/>
    <lineage>
        <taxon>Bacteria</taxon>
        <taxon>Pseudomonadati</taxon>
        <taxon>Bacteroidota</taxon>
        <taxon>Flavobacteriia</taxon>
        <taxon>Flavobacteriales</taxon>
        <taxon>Flavobacteriaceae</taxon>
        <taxon>Flagellimonas</taxon>
    </lineage>
</organism>
<dbReference type="Pfam" id="PF04230">
    <property type="entry name" value="PS_pyruv_trans"/>
    <property type="match status" value="1"/>
</dbReference>
<dbReference type="OrthoDB" id="6058856at2"/>
<evidence type="ECO:0000259" key="1">
    <source>
        <dbReference type="Pfam" id="PF04230"/>
    </source>
</evidence>
<protein>
    <recommendedName>
        <fullName evidence="1">Polysaccharide pyruvyl transferase domain-containing protein</fullName>
    </recommendedName>
</protein>
<dbReference type="Proteomes" id="UP000429785">
    <property type="component" value="Unassembled WGS sequence"/>
</dbReference>
<dbReference type="EMBL" id="WELG01000002">
    <property type="protein sequence ID" value="KAB7528666.1"/>
    <property type="molecule type" value="Genomic_DNA"/>
</dbReference>